<keyword evidence="3" id="KW-1185">Reference proteome</keyword>
<organism evidence="2 3">
    <name type="scientific">Marseilla massiliensis</name>
    <dbReference type="NCBI Taxonomy" id="1841864"/>
    <lineage>
        <taxon>Bacteria</taxon>
        <taxon>Pseudomonadati</taxon>
        <taxon>Bacteroidota</taxon>
        <taxon>Bacteroidia</taxon>
        <taxon>Bacteroidales</taxon>
        <taxon>Prevotellaceae</taxon>
        <taxon>Marseilla</taxon>
    </lineage>
</organism>
<protein>
    <submittedName>
        <fullName evidence="2">HTH domain-containing protein</fullName>
    </submittedName>
</protein>
<gene>
    <name evidence="2" type="ORF">H6A34_07330</name>
</gene>
<evidence type="ECO:0000313" key="2">
    <source>
        <dbReference type="EMBL" id="MBM6673685.1"/>
    </source>
</evidence>
<sequence length="127" mass="14213">MSAAYLYPTELRINRKFGVNAERFGVNEKSSEKRFGVNAERFGVNEKGSEKRFGVKGEDASKRVSRTGQKIIDLVISDPSITAEAMSVKIGVSKRAVEKNIKELRERGILVHEGSDKAGYWRIIVKP</sequence>
<dbReference type="InterPro" id="IPR013196">
    <property type="entry name" value="HTH_11"/>
</dbReference>
<evidence type="ECO:0000313" key="3">
    <source>
        <dbReference type="Proteomes" id="UP000706891"/>
    </source>
</evidence>
<dbReference type="PANTHER" id="PTHR30595:SF6">
    <property type="entry name" value="SCHLAFEN ALBA-2 DOMAIN-CONTAINING PROTEIN"/>
    <property type="match status" value="1"/>
</dbReference>
<reference evidence="2" key="2">
    <citation type="journal article" date="2021" name="Sci. Rep.">
        <title>The distribution of antibiotic resistance genes in chicken gut microbiota commensals.</title>
        <authorList>
            <person name="Juricova H."/>
            <person name="Matiasovicova J."/>
            <person name="Kubasova T."/>
            <person name="Cejkova D."/>
            <person name="Rychlik I."/>
        </authorList>
    </citation>
    <scope>NUCLEOTIDE SEQUENCE</scope>
    <source>
        <strain evidence="2">An824</strain>
    </source>
</reference>
<dbReference type="AlphaFoldDB" id="A0A938WTE8"/>
<dbReference type="EMBL" id="JACJJG010000031">
    <property type="protein sequence ID" value="MBM6673685.1"/>
    <property type="molecule type" value="Genomic_DNA"/>
</dbReference>
<accession>A0A938WTE8</accession>
<reference evidence="2" key="1">
    <citation type="submission" date="2020-08" db="EMBL/GenBank/DDBJ databases">
        <authorList>
            <person name="Cejkova D."/>
            <person name="Kubasova T."/>
            <person name="Jahodarova E."/>
            <person name="Rychlik I."/>
        </authorList>
    </citation>
    <scope>NUCLEOTIDE SEQUENCE</scope>
    <source>
        <strain evidence="2">An824</strain>
    </source>
</reference>
<name>A0A938WTE8_9BACT</name>
<proteinExistence type="predicted"/>
<dbReference type="Gene3D" id="1.10.10.10">
    <property type="entry name" value="Winged helix-like DNA-binding domain superfamily/Winged helix DNA-binding domain"/>
    <property type="match status" value="1"/>
</dbReference>
<comment type="caution">
    <text evidence="2">The sequence shown here is derived from an EMBL/GenBank/DDBJ whole genome shotgun (WGS) entry which is preliminary data.</text>
</comment>
<dbReference type="Proteomes" id="UP000706891">
    <property type="component" value="Unassembled WGS sequence"/>
</dbReference>
<evidence type="ECO:0000259" key="1">
    <source>
        <dbReference type="Pfam" id="PF08279"/>
    </source>
</evidence>
<dbReference type="InterPro" id="IPR036388">
    <property type="entry name" value="WH-like_DNA-bd_sf"/>
</dbReference>
<dbReference type="SUPFAM" id="SSF46785">
    <property type="entry name" value="Winged helix' DNA-binding domain"/>
    <property type="match status" value="1"/>
</dbReference>
<dbReference type="Pfam" id="PF08279">
    <property type="entry name" value="HTH_11"/>
    <property type="match status" value="1"/>
</dbReference>
<dbReference type="RefSeq" id="WP_205104523.1">
    <property type="nucleotide sequence ID" value="NZ_JACJJG010000031.1"/>
</dbReference>
<dbReference type="PANTHER" id="PTHR30595">
    <property type="entry name" value="GLPR-RELATED TRANSCRIPTIONAL REPRESSOR"/>
    <property type="match status" value="1"/>
</dbReference>
<dbReference type="InterPro" id="IPR036390">
    <property type="entry name" value="WH_DNA-bd_sf"/>
</dbReference>
<feature type="domain" description="Helix-turn-helix type 11" evidence="1">
    <location>
        <begin position="69"/>
        <end position="112"/>
    </location>
</feature>